<dbReference type="Gene3D" id="3.30.730.10">
    <property type="entry name" value="AP2/ERF domain"/>
    <property type="match status" value="1"/>
</dbReference>
<evidence type="ECO:0000256" key="7">
    <source>
        <dbReference type="ARBA" id="ARBA00023242"/>
    </source>
</evidence>
<sequence>MVSSKEKKDTKLLQENVKKYRGVRQRKWGRWVAEIRDVRMNKRRWLGSFNTALEAALAYDKAAIEIKGANAVTNIIEPPPKESHPIHQ</sequence>
<evidence type="ECO:0000313" key="10">
    <source>
        <dbReference type="Proteomes" id="UP000824120"/>
    </source>
</evidence>
<dbReference type="PRINTS" id="PR00367">
    <property type="entry name" value="ETHRSPELEMNT"/>
</dbReference>
<gene>
    <name evidence="9" type="ORF">H5410_000789</name>
</gene>
<dbReference type="GO" id="GO:0003700">
    <property type="term" value="F:DNA-binding transcription factor activity"/>
    <property type="evidence" value="ECO:0007669"/>
    <property type="project" value="InterPro"/>
</dbReference>
<dbReference type="InterPro" id="IPR050913">
    <property type="entry name" value="AP2/ERF_ERF"/>
</dbReference>
<reference evidence="9 10" key="1">
    <citation type="submission" date="2020-09" db="EMBL/GenBank/DDBJ databases">
        <title>De no assembly of potato wild relative species, Solanum commersonii.</title>
        <authorList>
            <person name="Cho K."/>
        </authorList>
    </citation>
    <scope>NUCLEOTIDE SEQUENCE [LARGE SCALE GENOMIC DNA]</scope>
    <source>
        <strain evidence="9">LZ3.2</strain>
        <tissue evidence="9">Leaf</tissue>
    </source>
</reference>
<dbReference type="InterPro" id="IPR036955">
    <property type="entry name" value="AP2/ERF_dom_sf"/>
</dbReference>
<dbReference type="EMBL" id="JACXVP010000001">
    <property type="protein sequence ID" value="KAG5629072.1"/>
    <property type="molecule type" value="Genomic_DNA"/>
</dbReference>
<dbReference type="CDD" id="cd00018">
    <property type="entry name" value="AP2"/>
    <property type="match status" value="1"/>
</dbReference>
<protein>
    <recommendedName>
        <fullName evidence="8">AP2/ERF domain-containing protein</fullName>
    </recommendedName>
</protein>
<dbReference type="Pfam" id="PF00847">
    <property type="entry name" value="AP2"/>
    <property type="match status" value="1"/>
</dbReference>
<dbReference type="InterPro" id="IPR016177">
    <property type="entry name" value="DNA-bd_dom_sf"/>
</dbReference>
<dbReference type="GO" id="GO:0006952">
    <property type="term" value="P:defense response"/>
    <property type="evidence" value="ECO:0007669"/>
    <property type="project" value="UniProtKB-KW"/>
</dbReference>
<keyword evidence="7" id="KW-0539">Nucleus</keyword>
<proteinExistence type="predicted"/>
<keyword evidence="4" id="KW-0238">DNA-binding</keyword>
<dbReference type="GO" id="GO:0005634">
    <property type="term" value="C:nucleus"/>
    <property type="evidence" value="ECO:0007669"/>
    <property type="project" value="UniProtKB-SubCell"/>
</dbReference>
<accession>A0A9J6AX71</accession>
<keyword evidence="6" id="KW-0804">Transcription</keyword>
<dbReference type="PANTHER" id="PTHR31194">
    <property type="entry name" value="SHN SHINE , DNA BINDING / TRANSCRIPTION FACTOR"/>
    <property type="match status" value="1"/>
</dbReference>
<keyword evidence="2" id="KW-0611">Plant defense</keyword>
<keyword evidence="3" id="KW-0805">Transcription regulation</keyword>
<dbReference type="OrthoDB" id="610645at2759"/>
<evidence type="ECO:0000259" key="8">
    <source>
        <dbReference type="PROSITE" id="PS51032"/>
    </source>
</evidence>
<comment type="caution">
    <text evidence="9">The sequence shown here is derived from an EMBL/GenBank/DDBJ whole genome shotgun (WGS) entry which is preliminary data.</text>
</comment>
<evidence type="ECO:0000256" key="3">
    <source>
        <dbReference type="ARBA" id="ARBA00023015"/>
    </source>
</evidence>
<dbReference type="AlphaFoldDB" id="A0A9J6AX71"/>
<dbReference type="SUPFAM" id="SSF54171">
    <property type="entry name" value="DNA-binding domain"/>
    <property type="match status" value="1"/>
</dbReference>
<dbReference type="Proteomes" id="UP000824120">
    <property type="component" value="Chromosome 1"/>
</dbReference>
<evidence type="ECO:0000256" key="2">
    <source>
        <dbReference type="ARBA" id="ARBA00022821"/>
    </source>
</evidence>
<dbReference type="GO" id="GO:0003677">
    <property type="term" value="F:DNA binding"/>
    <property type="evidence" value="ECO:0007669"/>
    <property type="project" value="UniProtKB-KW"/>
</dbReference>
<dbReference type="InterPro" id="IPR001471">
    <property type="entry name" value="AP2/ERF_dom"/>
</dbReference>
<evidence type="ECO:0000256" key="4">
    <source>
        <dbReference type="ARBA" id="ARBA00023125"/>
    </source>
</evidence>
<dbReference type="FunFam" id="3.30.730.10:FF:000001">
    <property type="entry name" value="Ethylene-responsive transcription factor 2"/>
    <property type="match status" value="1"/>
</dbReference>
<evidence type="ECO:0000313" key="9">
    <source>
        <dbReference type="EMBL" id="KAG5629072.1"/>
    </source>
</evidence>
<dbReference type="PANTHER" id="PTHR31194:SF109">
    <property type="entry name" value="AP2_ERF DOMAIN-CONTAINING PROTEIN"/>
    <property type="match status" value="1"/>
</dbReference>
<feature type="domain" description="AP2/ERF" evidence="8">
    <location>
        <begin position="19"/>
        <end position="76"/>
    </location>
</feature>
<comment type="subcellular location">
    <subcellularLocation>
        <location evidence="1">Nucleus</location>
    </subcellularLocation>
</comment>
<organism evidence="9 10">
    <name type="scientific">Solanum commersonii</name>
    <name type="common">Commerson's wild potato</name>
    <name type="synonym">Commerson's nightshade</name>
    <dbReference type="NCBI Taxonomy" id="4109"/>
    <lineage>
        <taxon>Eukaryota</taxon>
        <taxon>Viridiplantae</taxon>
        <taxon>Streptophyta</taxon>
        <taxon>Embryophyta</taxon>
        <taxon>Tracheophyta</taxon>
        <taxon>Spermatophyta</taxon>
        <taxon>Magnoliopsida</taxon>
        <taxon>eudicotyledons</taxon>
        <taxon>Gunneridae</taxon>
        <taxon>Pentapetalae</taxon>
        <taxon>asterids</taxon>
        <taxon>lamiids</taxon>
        <taxon>Solanales</taxon>
        <taxon>Solanaceae</taxon>
        <taxon>Solanoideae</taxon>
        <taxon>Solaneae</taxon>
        <taxon>Solanum</taxon>
    </lineage>
</organism>
<dbReference type="PROSITE" id="PS51032">
    <property type="entry name" value="AP2_ERF"/>
    <property type="match status" value="1"/>
</dbReference>
<evidence type="ECO:0000256" key="1">
    <source>
        <dbReference type="ARBA" id="ARBA00004123"/>
    </source>
</evidence>
<evidence type="ECO:0000256" key="6">
    <source>
        <dbReference type="ARBA" id="ARBA00023163"/>
    </source>
</evidence>
<name>A0A9J6AX71_SOLCO</name>
<evidence type="ECO:0000256" key="5">
    <source>
        <dbReference type="ARBA" id="ARBA00023159"/>
    </source>
</evidence>
<dbReference type="SMART" id="SM00380">
    <property type="entry name" value="AP2"/>
    <property type="match status" value="1"/>
</dbReference>
<keyword evidence="5" id="KW-0010">Activator</keyword>
<keyword evidence="10" id="KW-1185">Reference proteome</keyword>